<name>A0A6C0IL87_9ZZZZ</name>
<sequence length="189" mass="21793">MFDLTNSSRFIQYLVYAILFIIGQSAAMWGLYYTLPFKNLSMWQAYKMAIPFAWLDWIFMTLAINVGHTYNLVTPTQDTFVLIIVQFTLILIINQLYLKQNIFRSDIIAFFMILIGFCISFFHILSKALGIAVHTDTKLTDTKLTDTKLTDTNTKLTNNKLMDTKLTDIKESKVHAFTKIKVHNEINGA</sequence>
<feature type="transmembrane region" description="Helical" evidence="1">
    <location>
        <begin position="45"/>
        <end position="67"/>
    </location>
</feature>
<organism evidence="2">
    <name type="scientific">viral metagenome</name>
    <dbReference type="NCBI Taxonomy" id="1070528"/>
    <lineage>
        <taxon>unclassified sequences</taxon>
        <taxon>metagenomes</taxon>
        <taxon>organismal metagenomes</taxon>
    </lineage>
</organism>
<dbReference type="AlphaFoldDB" id="A0A6C0IL87"/>
<keyword evidence="1" id="KW-1133">Transmembrane helix</keyword>
<reference evidence="2" key="1">
    <citation type="journal article" date="2020" name="Nature">
        <title>Giant virus diversity and host interactions through global metagenomics.</title>
        <authorList>
            <person name="Schulz F."/>
            <person name="Roux S."/>
            <person name="Paez-Espino D."/>
            <person name="Jungbluth S."/>
            <person name="Walsh D.A."/>
            <person name="Denef V.J."/>
            <person name="McMahon K.D."/>
            <person name="Konstantinidis K.T."/>
            <person name="Eloe-Fadrosh E.A."/>
            <person name="Kyrpides N.C."/>
            <person name="Woyke T."/>
        </authorList>
    </citation>
    <scope>NUCLEOTIDE SEQUENCE</scope>
    <source>
        <strain evidence="2">GVMAG-M-3300023184-89</strain>
    </source>
</reference>
<protein>
    <submittedName>
        <fullName evidence="2">Uncharacterized protein</fullName>
    </submittedName>
</protein>
<feature type="transmembrane region" description="Helical" evidence="1">
    <location>
        <begin position="79"/>
        <end position="98"/>
    </location>
</feature>
<accession>A0A6C0IL87</accession>
<feature type="transmembrane region" description="Helical" evidence="1">
    <location>
        <begin position="13"/>
        <end position="33"/>
    </location>
</feature>
<proteinExistence type="predicted"/>
<evidence type="ECO:0000256" key="1">
    <source>
        <dbReference type="SAM" id="Phobius"/>
    </source>
</evidence>
<keyword evidence="1" id="KW-0812">Transmembrane</keyword>
<keyword evidence="1" id="KW-0472">Membrane</keyword>
<dbReference type="EMBL" id="MN740193">
    <property type="protein sequence ID" value="QHT92647.1"/>
    <property type="molecule type" value="Genomic_DNA"/>
</dbReference>
<feature type="transmembrane region" description="Helical" evidence="1">
    <location>
        <begin position="107"/>
        <end position="125"/>
    </location>
</feature>
<evidence type="ECO:0000313" key="2">
    <source>
        <dbReference type="EMBL" id="QHT92647.1"/>
    </source>
</evidence>